<sequence length="291" mass="32311">MVQFSNIALTLGLASRLGAICDYGTTRFPRENCVPVANFGYNGIDGPTNWYSLDKKANKLCAEGKRQSPINIDSAIHTSPANSNFTFRVDSYPEGATLEHLGTTLEVHVNGSLTADNKIYSLSQLHFHTPSEHRFNMEHYAMELHFVFQTASKHLGHSIAVVAFVIEVGGEDALLTSIFDYVERAALPGNHTLTKPLVFKDIEHHLHSNKYYQYSGSLTTPPCSEGVEWYISDTPLGIDIGTYKRVKHVLKFNARSTQHYPGRPTPRESDSNDVPFPKVMAGKQNTISVGK</sequence>
<comment type="caution">
    <text evidence="1">The sequence shown here is derived from an EMBL/GenBank/DDBJ whole genome shotgun (WGS) entry which is preliminary data.</text>
</comment>
<evidence type="ECO:0000313" key="2">
    <source>
        <dbReference type="Proteomes" id="UP001143910"/>
    </source>
</evidence>
<dbReference type="EMBL" id="JANJQO010001311">
    <property type="protein sequence ID" value="KAJ2971603.1"/>
    <property type="molecule type" value="Genomic_DNA"/>
</dbReference>
<keyword evidence="2" id="KW-1185">Reference proteome</keyword>
<gene>
    <name evidence="1" type="ORF">NQ176_g7608</name>
</gene>
<organism evidence="1 2">
    <name type="scientific">Zarea fungicola</name>
    <dbReference type="NCBI Taxonomy" id="93591"/>
    <lineage>
        <taxon>Eukaryota</taxon>
        <taxon>Fungi</taxon>
        <taxon>Dikarya</taxon>
        <taxon>Ascomycota</taxon>
        <taxon>Pezizomycotina</taxon>
        <taxon>Sordariomycetes</taxon>
        <taxon>Hypocreomycetidae</taxon>
        <taxon>Hypocreales</taxon>
        <taxon>Cordycipitaceae</taxon>
        <taxon>Zarea</taxon>
    </lineage>
</organism>
<dbReference type="Proteomes" id="UP001143910">
    <property type="component" value="Unassembled WGS sequence"/>
</dbReference>
<proteinExistence type="predicted"/>
<name>A0ACC1MYK3_9HYPO</name>
<protein>
    <submittedName>
        <fullName evidence="1">Uncharacterized protein</fullName>
    </submittedName>
</protein>
<accession>A0ACC1MYK3</accession>
<evidence type="ECO:0000313" key="1">
    <source>
        <dbReference type="EMBL" id="KAJ2971603.1"/>
    </source>
</evidence>
<reference evidence="1" key="1">
    <citation type="submission" date="2022-08" db="EMBL/GenBank/DDBJ databases">
        <title>Genome Sequence of Lecanicillium fungicola.</title>
        <authorList>
            <person name="Buettner E."/>
        </authorList>
    </citation>
    <scope>NUCLEOTIDE SEQUENCE</scope>
    <source>
        <strain evidence="1">Babe33</strain>
    </source>
</reference>